<feature type="region of interest" description="Disordered" evidence="1">
    <location>
        <begin position="388"/>
        <end position="411"/>
    </location>
</feature>
<comment type="caution">
    <text evidence="3">The sequence shown here is derived from an EMBL/GenBank/DDBJ whole genome shotgun (WGS) entry which is preliminary data.</text>
</comment>
<organism evidence="3 4">
    <name type="scientific">Drechslerella dactyloides</name>
    <name type="common">Nematode-trapping fungus</name>
    <name type="synonym">Arthrobotrys dactyloides</name>
    <dbReference type="NCBI Taxonomy" id="74499"/>
    <lineage>
        <taxon>Eukaryota</taxon>
        <taxon>Fungi</taxon>
        <taxon>Dikarya</taxon>
        <taxon>Ascomycota</taxon>
        <taxon>Pezizomycotina</taxon>
        <taxon>Orbiliomycetes</taxon>
        <taxon>Orbiliales</taxon>
        <taxon>Orbiliaceae</taxon>
        <taxon>Drechslerella</taxon>
    </lineage>
</organism>
<feature type="compositionally biased region" description="Low complexity" evidence="1">
    <location>
        <begin position="128"/>
        <end position="137"/>
    </location>
</feature>
<dbReference type="Proteomes" id="UP001221413">
    <property type="component" value="Unassembled WGS sequence"/>
</dbReference>
<proteinExistence type="predicted"/>
<keyword evidence="4" id="KW-1185">Reference proteome</keyword>
<dbReference type="PROSITE" id="PS50020">
    <property type="entry name" value="WW_DOMAIN_2"/>
    <property type="match status" value="1"/>
</dbReference>
<evidence type="ECO:0000313" key="4">
    <source>
        <dbReference type="Proteomes" id="UP001221413"/>
    </source>
</evidence>
<evidence type="ECO:0000256" key="1">
    <source>
        <dbReference type="SAM" id="MobiDB-lite"/>
    </source>
</evidence>
<feature type="region of interest" description="Disordered" evidence="1">
    <location>
        <begin position="482"/>
        <end position="504"/>
    </location>
</feature>
<feature type="compositionally biased region" description="Pro residues" evidence="1">
    <location>
        <begin position="142"/>
        <end position="155"/>
    </location>
</feature>
<dbReference type="AlphaFoldDB" id="A0AAD6J355"/>
<feature type="domain" description="WW" evidence="2">
    <location>
        <begin position="413"/>
        <end position="448"/>
    </location>
</feature>
<evidence type="ECO:0000313" key="3">
    <source>
        <dbReference type="EMBL" id="KAJ6262937.1"/>
    </source>
</evidence>
<sequence length="544" mass="59056">MASFKAKFASLVQDLRNKKSREFSRQPQPAYAEHFAVPPPPPPPMPTLFKSKSSSKSGVTTSIHAGGKGSASDSGSGNGGKDVERPPSRSGFSLRKIGSKASLKELRRRSSFGGRSTTSVNKLEDQEQLVPREQQQQALELTPPPSAGKKSPPPQLLLSHNQATPPSGFDDLDDDLYSDPLRDRQKAEAAARNPNPSPPAEKADPPPRPQQISTIGANNLYHRPAMFIPGTNSQVLPTIPASPASTMASPMTPVSTNPFRKYTAPSPKFADISEDPFKPISPIIETRSVVSTPRLDTELGFDTDPQTASPTTTTKALMNGLNFSFAPPPVDPLPPIPTTTPLAEKPDDIPDTQAPVAATKPSIKAIAPPTASSGPTPLSLERTLSGKTPQFKKAPSGKTAIPDNFAPPPPPPMTLPAGWTARWDAKEGKFAYYQGTRSRTEQWDMRKCSPYIKFHIYISCYISYKSLSRRTNVDLRQYSNRAREEAVDARPPNAQEEGSARYHCRPALLRGSQQSYDPEAGDGDDDDNIQDIKFTSLSHLHTII</sequence>
<dbReference type="InterPro" id="IPR001202">
    <property type="entry name" value="WW_dom"/>
</dbReference>
<protein>
    <recommendedName>
        <fullName evidence="2">WW domain-containing protein</fullName>
    </recommendedName>
</protein>
<evidence type="ECO:0000259" key="2">
    <source>
        <dbReference type="PROSITE" id="PS50020"/>
    </source>
</evidence>
<gene>
    <name evidence="3" type="ORF">Dda_1495</name>
</gene>
<name>A0AAD6J355_DREDA</name>
<feature type="compositionally biased region" description="Basic and acidic residues" evidence="1">
    <location>
        <begin position="180"/>
        <end position="189"/>
    </location>
</feature>
<reference evidence="3" key="1">
    <citation type="submission" date="2023-01" db="EMBL/GenBank/DDBJ databases">
        <title>The chitinases involved in constricting ring structure development in the nematode-trapping fungus Drechslerella dactyloides.</title>
        <authorList>
            <person name="Wang R."/>
            <person name="Zhang L."/>
            <person name="Tang P."/>
            <person name="Li S."/>
            <person name="Liang L."/>
        </authorList>
    </citation>
    <scope>NUCLEOTIDE SEQUENCE</scope>
    <source>
        <strain evidence="3">YMF1.00031</strain>
    </source>
</reference>
<feature type="compositionally biased region" description="Basic and acidic residues" evidence="1">
    <location>
        <begin position="15"/>
        <end position="24"/>
    </location>
</feature>
<feature type="compositionally biased region" description="Pro residues" evidence="1">
    <location>
        <begin position="37"/>
        <end position="46"/>
    </location>
</feature>
<accession>A0AAD6J355</accession>
<feature type="region of interest" description="Disordered" evidence="1">
    <location>
        <begin position="15"/>
        <end position="214"/>
    </location>
</feature>
<dbReference type="EMBL" id="JAQGDS010000002">
    <property type="protein sequence ID" value="KAJ6262937.1"/>
    <property type="molecule type" value="Genomic_DNA"/>
</dbReference>